<reference evidence="5 6" key="1">
    <citation type="submission" date="2017-02" db="EMBL/GenBank/DDBJ databases">
        <title>Genome sequence of Clostridium beijerinckii Br21.</title>
        <authorList>
            <person name="Fonseca B.C."/>
            <person name="Guazzaroni M.E."/>
            <person name="Riano-Pachon D.M."/>
            <person name="Reginatto V."/>
        </authorList>
    </citation>
    <scope>NUCLEOTIDE SEQUENCE [LARGE SCALE GENOMIC DNA]</scope>
    <source>
        <strain evidence="5 6">Br21</strain>
    </source>
</reference>
<evidence type="ECO:0000313" key="6">
    <source>
        <dbReference type="Proteomes" id="UP000190959"/>
    </source>
</evidence>
<proteinExistence type="predicted"/>
<keyword evidence="2" id="KW-0238">DNA-binding</keyword>
<evidence type="ECO:0000259" key="4">
    <source>
        <dbReference type="Pfam" id="PF13545"/>
    </source>
</evidence>
<keyword evidence="3" id="KW-0804">Transcription</keyword>
<dbReference type="RefSeq" id="WP_143329399.1">
    <property type="nucleotide sequence ID" value="NZ_MWMH01000005.1"/>
</dbReference>
<dbReference type="EMBL" id="MWMH01000005">
    <property type="protein sequence ID" value="OOP72610.1"/>
    <property type="molecule type" value="Genomic_DNA"/>
</dbReference>
<accession>A0A1S9N565</accession>
<dbReference type="Gene3D" id="1.10.10.10">
    <property type="entry name" value="Winged helix-like DNA-binding domain superfamily/Winged helix DNA-binding domain"/>
    <property type="match status" value="1"/>
</dbReference>
<dbReference type="GO" id="GO:0006355">
    <property type="term" value="P:regulation of DNA-templated transcription"/>
    <property type="evidence" value="ECO:0007669"/>
    <property type="project" value="InterPro"/>
</dbReference>
<dbReference type="GO" id="GO:0003677">
    <property type="term" value="F:DNA binding"/>
    <property type="evidence" value="ECO:0007669"/>
    <property type="project" value="UniProtKB-KW"/>
</dbReference>
<feature type="domain" description="HTH crp-type" evidence="4">
    <location>
        <begin position="165"/>
        <end position="224"/>
    </location>
</feature>
<dbReference type="InterPro" id="IPR036390">
    <property type="entry name" value="WH_DNA-bd_sf"/>
</dbReference>
<dbReference type="InterPro" id="IPR014710">
    <property type="entry name" value="RmlC-like_jellyroll"/>
</dbReference>
<comment type="caution">
    <text evidence="5">The sequence shown here is derived from an EMBL/GenBank/DDBJ whole genome shotgun (WGS) entry which is preliminary data.</text>
</comment>
<gene>
    <name evidence="5" type="ORF">CBEIBR21_16555</name>
</gene>
<sequence length="228" mass="26235">MTNADVKLNNKSKNIEALYSQYPVLGKIDKKNNGMISEHAYFKNLHADEYIAGAEETCHGILFVLEGVINIQKININGAQTNLYNIKQGEFCHEALSCVSNFESLNINGKAIQYSEICIIPIEIVKRYIIVDEEFLVYIYEDLYKKFNAILENKENMIHESLETRLIKLLISKNSKLIYATHSQLAFEVDSVREVISRNLKSIEKRGYIKIKRGRIIVLKDLNEMLKS</sequence>
<evidence type="ECO:0000313" key="5">
    <source>
        <dbReference type="EMBL" id="OOP72610.1"/>
    </source>
</evidence>
<dbReference type="Gene3D" id="2.60.120.10">
    <property type="entry name" value="Jelly Rolls"/>
    <property type="match status" value="1"/>
</dbReference>
<protein>
    <submittedName>
        <fullName evidence="5">Crp/Fnr family transcriptional regulator</fullName>
    </submittedName>
</protein>
<dbReference type="InterPro" id="IPR036388">
    <property type="entry name" value="WH-like_DNA-bd_sf"/>
</dbReference>
<name>A0A1S9N565_CLOBE</name>
<dbReference type="Pfam" id="PF13545">
    <property type="entry name" value="HTH_Crp_2"/>
    <property type="match status" value="1"/>
</dbReference>
<organism evidence="5 6">
    <name type="scientific">Clostridium beijerinckii</name>
    <name type="common">Clostridium MP</name>
    <dbReference type="NCBI Taxonomy" id="1520"/>
    <lineage>
        <taxon>Bacteria</taxon>
        <taxon>Bacillati</taxon>
        <taxon>Bacillota</taxon>
        <taxon>Clostridia</taxon>
        <taxon>Eubacteriales</taxon>
        <taxon>Clostridiaceae</taxon>
        <taxon>Clostridium</taxon>
    </lineage>
</organism>
<dbReference type="SUPFAM" id="SSF46785">
    <property type="entry name" value="Winged helix' DNA-binding domain"/>
    <property type="match status" value="1"/>
</dbReference>
<evidence type="ECO:0000256" key="2">
    <source>
        <dbReference type="ARBA" id="ARBA00023125"/>
    </source>
</evidence>
<evidence type="ECO:0000256" key="1">
    <source>
        <dbReference type="ARBA" id="ARBA00023015"/>
    </source>
</evidence>
<dbReference type="AlphaFoldDB" id="A0A1S9N565"/>
<dbReference type="InterPro" id="IPR018490">
    <property type="entry name" value="cNMP-bd_dom_sf"/>
</dbReference>
<evidence type="ECO:0000256" key="3">
    <source>
        <dbReference type="ARBA" id="ARBA00023163"/>
    </source>
</evidence>
<dbReference type="InterPro" id="IPR012318">
    <property type="entry name" value="HTH_CRP"/>
</dbReference>
<dbReference type="SUPFAM" id="SSF51206">
    <property type="entry name" value="cAMP-binding domain-like"/>
    <property type="match status" value="1"/>
</dbReference>
<keyword evidence="1" id="KW-0805">Transcription regulation</keyword>
<dbReference type="Proteomes" id="UP000190959">
    <property type="component" value="Unassembled WGS sequence"/>
</dbReference>